<accession>D1C0M3</accession>
<dbReference type="KEGG" id="xce:Xcel_3226"/>
<evidence type="ECO:0000256" key="1">
    <source>
        <dbReference type="SAM" id="MobiDB-lite"/>
    </source>
</evidence>
<reference evidence="3" key="1">
    <citation type="submission" date="2009-11" db="EMBL/GenBank/DDBJ databases">
        <title>The complete chromosome of Xylanimonas cellulosilytica DSM 15894.</title>
        <authorList>
            <consortium name="US DOE Joint Genome Institute (JGI-PGF)"/>
            <person name="Lucas S."/>
            <person name="Copeland A."/>
            <person name="Lapidus A."/>
            <person name="Glavina del Rio T."/>
            <person name="Dalin E."/>
            <person name="Tice H."/>
            <person name="Bruce D."/>
            <person name="Goodwin L."/>
            <person name="Pitluck S."/>
            <person name="Kyrpides N."/>
            <person name="Mavromatis K."/>
            <person name="Ivanova N."/>
            <person name="Mikhailova N."/>
            <person name="Foster B."/>
            <person name="Clum A."/>
            <person name="Brettin T."/>
            <person name="Detter J.C."/>
            <person name="Han C."/>
            <person name="Larimer F."/>
            <person name="Land M."/>
            <person name="Hauser L."/>
            <person name="Markowitz V."/>
            <person name="Cheng J.F."/>
            <person name="Hugenholtz P."/>
            <person name="Woyke T."/>
            <person name="Wu D."/>
            <person name="Gehrich-Schroeter G."/>
            <person name="Schneider S."/>
            <person name="Pukall S.R."/>
            <person name="Klenk H.P."/>
            <person name="Eisen J.A."/>
        </authorList>
    </citation>
    <scope>NUCLEOTIDE SEQUENCE [LARGE SCALE GENOMIC DNA]</scope>
    <source>
        <strain evidence="3">DSM 15894 / CECT 5975 / LMG 20990 / XIL07</strain>
    </source>
</reference>
<dbReference type="eggNOG" id="COG1075">
    <property type="taxonomic scope" value="Bacteria"/>
</dbReference>
<reference evidence="2 3" key="2">
    <citation type="journal article" date="2010" name="Stand. Genomic Sci.">
        <title>Complete genome sequence of Xylanimonas cellulosilytica type strain (XIL07).</title>
        <authorList>
            <person name="Foster B."/>
            <person name="Pukall R."/>
            <person name="Abt B."/>
            <person name="Nolan M."/>
            <person name="Glavina Del Rio T."/>
            <person name="Chen F."/>
            <person name="Lucas S."/>
            <person name="Tice H."/>
            <person name="Pitluck S."/>
            <person name="Cheng J.-F."/>
            <person name="Chertkov O."/>
            <person name="Brettin T."/>
            <person name="Han C."/>
            <person name="Detter J.C."/>
            <person name="Bruce D."/>
            <person name="Goodwin L."/>
            <person name="Ivanova N."/>
            <person name="Mavromatis K."/>
            <person name="Pati A."/>
            <person name="Mikhailova N."/>
            <person name="Chen A."/>
            <person name="Palaniappan K."/>
            <person name="Land M."/>
            <person name="Hauser L."/>
            <person name="Chang Y.-J."/>
            <person name="Jeffries C.D."/>
            <person name="Chain P."/>
            <person name="Rohde M."/>
            <person name="Goeker M."/>
            <person name="Bristow J."/>
            <person name="Eisen J.A."/>
            <person name="Markowitz V."/>
            <person name="Hugenholtz P."/>
            <person name="Kyrpides N.C."/>
            <person name="Klenk H.-P."/>
            <person name="Lapidus A."/>
        </authorList>
    </citation>
    <scope>NUCLEOTIDE SEQUENCE [LARGE SCALE GENOMIC DNA]</scope>
    <source>
        <strain evidence="3">DSM 15894 / CECT 5975 / LMG 20990 / XIL07</strain>
    </source>
</reference>
<dbReference type="EMBL" id="CP001821">
    <property type="protein sequence ID" value="ACZ32226.1"/>
    <property type="molecule type" value="Genomic_DNA"/>
</dbReference>
<dbReference type="RefSeq" id="WP_012879968.1">
    <property type="nucleotide sequence ID" value="NC_013530.1"/>
</dbReference>
<evidence type="ECO:0000313" key="2">
    <source>
        <dbReference type="EMBL" id="ACZ32226.1"/>
    </source>
</evidence>
<dbReference type="HOGENOM" id="CLU_532838_0_0_11"/>
<dbReference type="SUPFAM" id="SSF53474">
    <property type="entry name" value="alpha/beta-Hydrolases"/>
    <property type="match status" value="1"/>
</dbReference>
<feature type="region of interest" description="Disordered" evidence="1">
    <location>
        <begin position="504"/>
        <end position="523"/>
    </location>
</feature>
<dbReference type="InterPro" id="IPR029058">
    <property type="entry name" value="AB_hydrolase_fold"/>
</dbReference>
<name>D1C0M3_XYLCX</name>
<dbReference type="Proteomes" id="UP000002255">
    <property type="component" value="Chromosome"/>
</dbReference>
<dbReference type="Gene3D" id="3.40.50.1820">
    <property type="entry name" value="alpha/beta hydrolase"/>
    <property type="match status" value="1"/>
</dbReference>
<gene>
    <name evidence="2" type="ordered locus">Xcel_3226</name>
</gene>
<organism evidence="2 3">
    <name type="scientific">Xylanimonas cellulosilytica (strain DSM 15894 / JCM 12276 / CECT 5975 / KCTC 9989 / LMG 20990 / NBRC 107835 / XIL07)</name>
    <dbReference type="NCBI Taxonomy" id="446471"/>
    <lineage>
        <taxon>Bacteria</taxon>
        <taxon>Bacillati</taxon>
        <taxon>Actinomycetota</taxon>
        <taxon>Actinomycetes</taxon>
        <taxon>Micrococcales</taxon>
        <taxon>Promicromonosporaceae</taxon>
        <taxon>Xylanimonas</taxon>
    </lineage>
</organism>
<keyword evidence="3" id="KW-1185">Reference proteome</keyword>
<protein>
    <recommendedName>
        <fullName evidence="4">PGAP1 family protein</fullName>
    </recommendedName>
</protein>
<sequence length="523" mass="53209">MSSATDTVDVIGGHSLTKVDSVDVGRAAAHAQHASDRLRVAAFRLGRASEELERTAWVPPADVRSDGICDVGPARLYRSLAAETQALARRFAGDADDCAHMAELLLRAAGLYEYGESFAERVIGAAVQSWFAQLGFRLTSPLIVLDVAVIAPGVVSAGAQLWLANRLTDGQAGRWLAAAAGTAGSQAVRHTAAWTDEAVAGLGSGLMVGLPASWGVGDLSVTGAAHVLSALVHLFLGRTRVDVTEVTPDGAGPGWQQTAAGSIGESLARVADITGNGTLPGRTAAGVPAGTVGVERVVHDDGTVTWAVLIPGTQALVSTEHPFDGVSDLDLMAGHAADITAAVAAALEAAGAAPDEPVVLVGHSLGGIAAMALASSAAFRAKHPVGAVVTAGSPTATFTTPKGVPVLHLENDEELVSNTDGRSGLENPATPDRVTVTRRLGASSSGADRAAAGSVVAAHGIRTHLRTLFMAQRSGNVQVAGAVERIEPLLQGRSDGTRFYAAQRLPADEPAGLSGGASGRTTR</sequence>
<proteinExistence type="predicted"/>
<evidence type="ECO:0008006" key="4">
    <source>
        <dbReference type="Google" id="ProtNLM"/>
    </source>
</evidence>
<dbReference type="AlphaFoldDB" id="D1C0M3"/>
<evidence type="ECO:0000313" key="3">
    <source>
        <dbReference type="Proteomes" id="UP000002255"/>
    </source>
</evidence>
<dbReference type="STRING" id="446471.Xcel_3226"/>
<feature type="compositionally biased region" description="Gly residues" evidence="1">
    <location>
        <begin position="513"/>
        <end position="523"/>
    </location>
</feature>